<evidence type="ECO:0000313" key="3">
    <source>
        <dbReference type="Proteomes" id="UP000189796"/>
    </source>
</evidence>
<feature type="signal peptide" evidence="1">
    <location>
        <begin position="1"/>
        <end position="22"/>
    </location>
</feature>
<name>A0A1M5YXU3_9BRAD</name>
<protein>
    <submittedName>
        <fullName evidence="2">Uncharacterized protein</fullName>
    </submittedName>
</protein>
<organism evidence="2 3">
    <name type="scientific">Bradyrhizobium erythrophlei</name>
    <dbReference type="NCBI Taxonomy" id="1437360"/>
    <lineage>
        <taxon>Bacteria</taxon>
        <taxon>Pseudomonadati</taxon>
        <taxon>Pseudomonadota</taxon>
        <taxon>Alphaproteobacteria</taxon>
        <taxon>Hyphomicrobiales</taxon>
        <taxon>Nitrobacteraceae</taxon>
        <taxon>Bradyrhizobium</taxon>
    </lineage>
</organism>
<reference evidence="2 3" key="1">
    <citation type="submission" date="2016-11" db="EMBL/GenBank/DDBJ databases">
        <authorList>
            <person name="Jaros S."/>
            <person name="Januszkiewicz K."/>
            <person name="Wedrychowicz H."/>
        </authorList>
    </citation>
    <scope>NUCLEOTIDE SEQUENCE [LARGE SCALE GENOMIC DNA]</scope>
    <source>
        <strain evidence="2 3">GAS138</strain>
    </source>
</reference>
<evidence type="ECO:0000313" key="2">
    <source>
        <dbReference type="EMBL" id="SHI16841.1"/>
    </source>
</evidence>
<evidence type="ECO:0000256" key="1">
    <source>
        <dbReference type="SAM" id="SignalP"/>
    </source>
</evidence>
<accession>A0A1M5YXU3</accession>
<dbReference type="AlphaFoldDB" id="A0A1M5YXU3"/>
<proteinExistence type="predicted"/>
<sequence>MRAPFLAIAVLGSALVSGNAFGNDTPIRGPGFTVYGNAPIGHLQPRAQQFSPNSPAAETEQELLSRFNAQQQKQDQELDKSLNICRC</sequence>
<gene>
    <name evidence="2" type="ORF">SAMN05443248_8947</name>
</gene>
<keyword evidence="1" id="KW-0732">Signal</keyword>
<dbReference type="OrthoDB" id="9965246at2"/>
<dbReference type="Proteomes" id="UP000189796">
    <property type="component" value="Chromosome I"/>
</dbReference>
<dbReference type="EMBL" id="LT670817">
    <property type="protein sequence ID" value="SHI16841.1"/>
    <property type="molecule type" value="Genomic_DNA"/>
</dbReference>
<dbReference type="RefSeq" id="WP_079606877.1">
    <property type="nucleotide sequence ID" value="NZ_LT670817.1"/>
</dbReference>
<feature type="chain" id="PRO_5012296668" evidence="1">
    <location>
        <begin position="23"/>
        <end position="87"/>
    </location>
</feature>